<dbReference type="GO" id="GO:0010389">
    <property type="term" value="P:regulation of G2/M transition of mitotic cell cycle"/>
    <property type="evidence" value="ECO:0007669"/>
    <property type="project" value="Ensembl"/>
</dbReference>
<organism evidence="12 13">
    <name type="scientific">Laticauda laticaudata</name>
    <name type="common">Blue-ringed sea krait</name>
    <name type="synonym">Blue-lipped sea krait</name>
    <dbReference type="NCBI Taxonomy" id="8630"/>
    <lineage>
        <taxon>Eukaryota</taxon>
        <taxon>Metazoa</taxon>
        <taxon>Chordata</taxon>
        <taxon>Craniata</taxon>
        <taxon>Vertebrata</taxon>
        <taxon>Euteleostomi</taxon>
        <taxon>Lepidosauria</taxon>
        <taxon>Squamata</taxon>
        <taxon>Bifurcata</taxon>
        <taxon>Unidentata</taxon>
        <taxon>Episquamata</taxon>
        <taxon>Toxicofera</taxon>
        <taxon>Serpentes</taxon>
        <taxon>Colubroidea</taxon>
        <taxon>Elapidae</taxon>
        <taxon>Laticaudinae</taxon>
        <taxon>Laticauda</taxon>
    </lineage>
</organism>
<feature type="coiled-coil region" evidence="10">
    <location>
        <begin position="593"/>
        <end position="732"/>
    </location>
</feature>
<dbReference type="GO" id="GO:0030334">
    <property type="term" value="P:regulation of cell migration"/>
    <property type="evidence" value="ECO:0007669"/>
    <property type="project" value="Ensembl"/>
</dbReference>
<dbReference type="AlphaFoldDB" id="A0A8C5SP87"/>
<dbReference type="GO" id="GO:2000045">
    <property type="term" value="P:regulation of G1/S transition of mitotic cell cycle"/>
    <property type="evidence" value="ECO:0007669"/>
    <property type="project" value="Ensembl"/>
</dbReference>
<feature type="binding site" evidence="9">
    <location>
        <begin position="129"/>
        <end position="136"/>
    </location>
    <ligand>
        <name>ATP</name>
        <dbReference type="ChEBI" id="CHEBI:30616"/>
    </ligand>
</feature>
<dbReference type="FunFam" id="3.40.850.10:FF:000167">
    <property type="entry name" value="Uncharacterized protein"/>
    <property type="match status" value="1"/>
</dbReference>
<dbReference type="FunFam" id="2.60.200.20:FF:000020">
    <property type="entry name" value="Kinesin family member 14"/>
    <property type="match status" value="1"/>
</dbReference>
<evidence type="ECO:0000313" key="12">
    <source>
        <dbReference type="Ensembl" id="ENSLLTP00000020531.1"/>
    </source>
</evidence>
<dbReference type="PROSITE" id="PS00411">
    <property type="entry name" value="KINESIN_MOTOR_1"/>
    <property type="match status" value="1"/>
</dbReference>
<dbReference type="GO" id="GO:0019901">
    <property type="term" value="F:protein kinase binding"/>
    <property type="evidence" value="ECO:0007669"/>
    <property type="project" value="Ensembl"/>
</dbReference>
<dbReference type="GO" id="GO:0005874">
    <property type="term" value="C:microtubule"/>
    <property type="evidence" value="ECO:0007669"/>
    <property type="project" value="UniProtKB-KW"/>
</dbReference>
<dbReference type="SMART" id="SM00129">
    <property type="entry name" value="KISc"/>
    <property type="match status" value="1"/>
</dbReference>
<dbReference type="GO" id="GO:0005524">
    <property type="term" value="F:ATP binding"/>
    <property type="evidence" value="ECO:0007669"/>
    <property type="project" value="UniProtKB-UniRule"/>
</dbReference>
<keyword evidence="8" id="KW-0206">Cytoskeleton</keyword>
<dbReference type="GO" id="GO:0090543">
    <property type="term" value="C:Flemming body"/>
    <property type="evidence" value="ECO:0007669"/>
    <property type="project" value="Ensembl"/>
</dbReference>
<evidence type="ECO:0000256" key="10">
    <source>
        <dbReference type="SAM" id="Coils"/>
    </source>
</evidence>
<dbReference type="Pfam" id="PF23313">
    <property type="entry name" value="4HB_KIF14"/>
    <property type="match status" value="1"/>
</dbReference>
<reference evidence="12" key="2">
    <citation type="submission" date="2025-09" db="UniProtKB">
        <authorList>
            <consortium name="Ensembl"/>
        </authorList>
    </citation>
    <scope>IDENTIFICATION</scope>
</reference>
<evidence type="ECO:0000256" key="4">
    <source>
        <dbReference type="ARBA" id="ARBA00022741"/>
    </source>
</evidence>
<dbReference type="InterPro" id="IPR000253">
    <property type="entry name" value="FHA_dom"/>
</dbReference>
<dbReference type="PRINTS" id="PR00380">
    <property type="entry name" value="KINESINHEAVY"/>
</dbReference>
<dbReference type="GO" id="GO:0032487">
    <property type="term" value="P:regulation of Rap protein signal transduction"/>
    <property type="evidence" value="ECO:0007669"/>
    <property type="project" value="Ensembl"/>
</dbReference>
<gene>
    <name evidence="12" type="primary">KIF14</name>
</gene>
<keyword evidence="13" id="KW-1185">Reference proteome</keyword>
<dbReference type="GO" id="GO:0032467">
    <property type="term" value="P:positive regulation of cytokinesis"/>
    <property type="evidence" value="ECO:0007669"/>
    <property type="project" value="Ensembl"/>
</dbReference>
<dbReference type="GO" id="GO:0008017">
    <property type="term" value="F:microtubule binding"/>
    <property type="evidence" value="ECO:0007669"/>
    <property type="project" value="InterPro"/>
</dbReference>
<dbReference type="Pfam" id="PF00498">
    <property type="entry name" value="FHA"/>
    <property type="match status" value="1"/>
</dbReference>
<dbReference type="Proteomes" id="UP000694406">
    <property type="component" value="Unplaced"/>
</dbReference>
<evidence type="ECO:0000256" key="6">
    <source>
        <dbReference type="ARBA" id="ARBA00023054"/>
    </source>
</evidence>
<sequence>MGCSCDNWIKGRACVRASAGNKNPSQCVFHDYYRSNILSVYLIVNYISFVFLFRDRNEESVQVVSMEGQETIVHHPSTKQIYSFTFDFSFWSFDKCPNYASQEEIYQSLAMPLLETTFEGYNACLFAYGQTGSGKSYTMLGFDDDERGIIPRFCQDLFCQIAEKETEQTTYHLEISYYEVYNEKIHDLLIFRAENGEKKQPLHLLSFHQNWLQLGNKHRATAATGMNDKSSRSHSVFTLVITQTKTEIVEKKEYEHRIISRVNLIDLAGSERCSTCQTSGERLKEGVSINKSLLTLGKVISALSEQNQSSKKLFVPYRDSVLTWLLKESLGGNSKTSMIATISPAASNVEETLSTLRYAKQACFIINTAKVNEDMNMKLIQELKDEIEKLKLAQKNAPNIDPEKQRLYMQEITSLRMKLHHQEQEMAEMQRAWKEKLEQVEKKKFEETMELQKAGITFKVDNSLPNLVNLNEDPQLSEMLLYMIKKGETTVGKCKPNSCHDIQLSGILIADDHCIIRHKGGIVSIVPVGEAKTYVNGECISGATLLHHGDRIILGGDHYFRFNHPAEVQKIKILSSRTSFPEDGPKDFEFAKNELLVAQRAQLESEIEEARLKAKEEMMQGIQLAKEMAQEELSAQQQNYETKIKSLEAQLEEESHRKQLQEMSNQMTANKIEELEKAKRGLELEVNFNKKRWEIETLAVLEDHTVRHVKILEALEAEKQKIAQEVKILQQSRGNRNKGTPNWDSLKLSMMLREANTISSKLDKHTVFCRHDVMAQENGLQVQVRNIRLGVATYWSLEKFEDKLAAMKDAYEGTDEIFYDPTDEWEPDFSNASSCSNSSRRGKSGLKIRKVILVIMMLMFSFILGTTDTLANLISDPPESFVPGICKELLTSALDVLGQVHEEEESMAQILLKTLITIYTRVTAMTKAYEQAEENPENFFTVDQAAQSCSIAITSAFQQFVVLTNQWLKNFRKNSEFVKNFNELREDVKHLGGYLQLLFQGGCADLSSVVAEAEKKITQILKHLAKYIGHLAAVTGSELSFTDGNGGDEGNAKVN</sequence>
<dbReference type="GO" id="GO:0051233">
    <property type="term" value="C:spindle midzone"/>
    <property type="evidence" value="ECO:0007669"/>
    <property type="project" value="Ensembl"/>
</dbReference>
<dbReference type="GO" id="GO:0034446">
    <property type="term" value="P:substrate adhesion-dependent cell spreading"/>
    <property type="evidence" value="ECO:0007669"/>
    <property type="project" value="Ensembl"/>
</dbReference>
<dbReference type="InterPro" id="IPR001752">
    <property type="entry name" value="Kinesin_motor_dom"/>
</dbReference>
<feature type="coiled-coil region" evidence="10">
    <location>
        <begin position="376"/>
        <end position="443"/>
    </location>
</feature>
<keyword evidence="5 9" id="KW-0067">ATP-binding</keyword>
<proteinExistence type="inferred from homology"/>
<dbReference type="InterPro" id="IPR027417">
    <property type="entry name" value="P-loop_NTPase"/>
</dbReference>
<comment type="subcellular location">
    <subcellularLocation>
        <location evidence="1">Cytoplasm</location>
        <location evidence="1">Cytoskeleton</location>
    </subcellularLocation>
</comment>
<accession>A0A8C5SP87</accession>
<dbReference type="GO" id="GO:0033624">
    <property type="term" value="P:negative regulation of integrin activation"/>
    <property type="evidence" value="ECO:0007669"/>
    <property type="project" value="Ensembl"/>
</dbReference>
<keyword evidence="2" id="KW-0963">Cytoplasm</keyword>
<evidence type="ECO:0000256" key="5">
    <source>
        <dbReference type="ARBA" id="ARBA00022840"/>
    </source>
</evidence>
<dbReference type="PROSITE" id="PS50067">
    <property type="entry name" value="KINESIN_MOTOR_2"/>
    <property type="match status" value="1"/>
</dbReference>
<dbReference type="GO" id="GO:0045184">
    <property type="term" value="P:establishment of protein localization"/>
    <property type="evidence" value="ECO:0007669"/>
    <property type="project" value="Ensembl"/>
</dbReference>
<dbReference type="Ensembl" id="ENSLLTT00000021291.1">
    <property type="protein sequence ID" value="ENSLLTP00000020531.1"/>
    <property type="gene ID" value="ENSLLTG00000015369.1"/>
</dbReference>
<evidence type="ECO:0000259" key="11">
    <source>
        <dbReference type="PROSITE" id="PS50067"/>
    </source>
</evidence>
<feature type="domain" description="Kinesin motor" evidence="11">
    <location>
        <begin position="46"/>
        <end position="365"/>
    </location>
</feature>
<dbReference type="Gene3D" id="3.40.850.10">
    <property type="entry name" value="Kinesin motor domain"/>
    <property type="match status" value="1"/>
</dbReference>
<dbReference type="GO" id="GO:0030165">
    <property type="term" value="F:PDZ domain binding"/>
    <property type="evidence" value="ECO:0007669"/>
    <property type="project" value="Ensembl"/>
</dbReference>
<keyword evidence="4 9" id="KW-0547">Nucleotide-binding</keyword>
<dbReference type="InterPro" id="IPR056523">
    <property type="entry name" value="4HB_KIF14"/>
</dbReference>
<dbReference type="GO" id="GO:0005886">
    <property type="term" value="C:plasma membrane"/>
    <property type="evidence" value="ECO:0007669"/>
    <property type="project" value="Ensembl"/>
</dbReference>
<dbReference type="SUPFAM" id="SSF52540">
    <property type="entry name" value="P-loop containing nucleoside triphosphate hydrolases"/>
    <property type="match status" value="1"/>
</dbReference>
<dbReference type="SUPFAM" id="SSF49879">
    <property type="entry name" value="SMAD/FHA domain"/>
    <property type="match status" value="1"/>
</dbReference>
<evidence type="ECO:0000256" key="1">
    <source>
        <dbReference type="ARBA" id="ARBA00004245"/>
    </source>
</evidence>
<dbReference type="GO" id="GO:0003777">
    <property type="term" value="F:microtubule motor activity"/>
    <property type="evidence" value="ECO:0007669"/>
    <property type="project" value="InterPro"/>
</dbReference>
<evidence type="ECO:0000256" key="7">
    <source>
        <dbReference type="ARBA" id="ARBA00023175"/>
    </source>
</evidence>
<evidence type="ECO:0000256" key="2">
    <source>
        <dbReference type="ARBA" id="ARBA00022490"/>
    </source>
</evidence>
<keyword evidence="6 10" id="KW-0175">Coiled coil</keyword>
<dbReference type="InterPro" id="IPR008984">
    <property type="entry name" value="SMAD_FHA_dom_sf"/>
</dbReference>
<dbReference type="CDD" id="cd22707">
    <property type="entry name" value="FHA_KIF14"/>
    <property type="match status" value="1"/>
</dbReference>
<dbReference type="GO" id="GO:0008284">
    <property type="term" value="P:positive regulation of cell population proliferation"/>
    <property type="evidence" value="ECO:0007669"/>
    <property type="project" value="Ensembl"/>
</dbReference>
<dbReference type="SMART" id="SM00240">
    <property type="entry name" value="FHA"/>
    <property type="match status" value="1"/>
</dbReference>
<dbReference type="GO" id="GO:0005829">
    <property type="term" value="C:cytosol"/>
    <property type="evidence" value="ECO:0007669"/>
    <property type="project" value="Ensembl"/>
</dbReference>
<keyword evidence="3" id="KW-0493">Microtubule</keyword>
<dbReference type="GO" id="GO:0043066">
    <property type="term" value="P:negative regulation of apoptotic process"/>
    <property type="evidence" value="ECO:0007669"/>
    <property type="project" value="Ensembl"/>
</dbReference>
<dbReference type="Pfam" id="PF16183">
    <property type="entry name" value="Kinesin_assoc"/>
    <property type="match status" value="1"/>
</dbReference>
<evidence type="ECO:0000256" key="9">
    <source>
        <dbReference type="PROSITE-ProRule" id="PRU00283"/>
    </source>
</evidence>
<dbReference type="InterPro" id="IPR019821">
    <property type="entry name" value="Kinesin_motor_CS"/>
</dbReference>
<reference evidence="12" key="1">
    <citation type="submission" date="2025-08" db="UniProtKB">
        <authorList>
            <consortium name="Ensembl"/>
        </authorList>
    </citation>
    <scope>IDENTIFICATION</scope>
</reference>
<protein>
    <submittedName>
        <fullName evidence="12">Kinesin family member 14</fullName>
    </submittedName>
</protein>
<evidence type="ECO:0000256" key="3">
    <source>
        <dbReference type="ARBA" id="ARBA00022701"/>
    </source>
</evidence>
<dbReference type="PANTHER" id="PTHR47117">
    <property type="entry name" value="STAR-RELATED LIPID TRANSFER PROTEIN 9"/>
    <property type="match status" value="1"/>
</dbReference>
<dbReference type="InterPro" id="IPR032405">
    <property type="entry name" value="Kinesin_assoc"/>
</dbReference>
<dbReference type="InterPro" id="IPR036961">
    <property type="entry name" value="Kinesin_motor_dom_sf"/>
</dbReference>
<comment type="similarity">
    <text evidence="9">Belongs to the TRAFAC class myosin-kinesin ATPase superfamily. Kinesin family.</text>
</comment>
<dbReference type="Pfam" id="PF00225">
    <property type="entry name" value="Kinesin"/>
    <property type="match status" value="1"/>
</dbReference>
<keyword evidence="7 9" id="KW-0505">Motor protein</keyword>
<dbReference type="GO" id="GO:0030155">
    <property type="term" value="P:regulation of cell adhesion"/>
    <property type="evidence" value="ECO:0007669"/>
    <property type="project" value="Ensembl"/>
</dbReference>
<dbReference type="GeneTree" id="ENSGT00940000156834"/>
<dbReference type="GO" id="GO:0001558">
    <property type="term" value="P:regulation of cell growth"/>
    <property type="evidence" value="ECO:0007669"/>
    <property type="project" value="Ensembl"/>
</dbReference>
<dbReference type="GO" id="GO:0007080">
    <property type="term" value="P:mitotic metaphase chromosome alignment"/>
    <property type="evidence" value="ECO:0007669"/>
    <property type="project" value="Ensembl"/>
</dbReference>
<evidence type="ECO:0000256" key="8">
    <source>
        <dbReference type="ARBA" id="ARBA00023212"/>
    </source>
</evidence>
<name>A0A8C5SP87_LATLA</name>
<dbReference type="PANTHER" id="PTHR47117:SF7">
    <property type="entry name" value="KINESIN-LIKE PROTEIN KIF14"/>
    <property type="match status" value="1"/>
</dbReference>
<dbReference type="Gene3D" id="2.60.200.20">
    <property type="match status" value="1"/>
</dbReference>
<dbReference type="GO" id="GO:0031146">
    <property type="term" value="P:SCF-dependent proteasomal ubiquitin-dependent protein catabolic process"/>
    <property type="evidence" value="ECO:0007669"/>
    <property type="project" value="Ensembl"/>
</dbReference>
<dbReference type="GO" id="GO:0007018">
    <property type="term" value="P:microtubule-based movement"/>
    <property type="evidence" value="ECO:0007669"/>
    <property type="project" value="InterPro"/>
</dbReference>
<evidence type="ECO:0000313" key="13">
    <source>
        <dbReference type="Proteomes" id="UP000694406"/>
    </source>
</evidence>